<evidence type="ECO:0000313" key="2">
    <source>
        <dbReference type="Proteomes" id="UP000095287"/>
    </source>
</evidence>
<keyword evidence="2" id="KW-1185">Reference proteome</keyword>
<name>A0A1I7YV22_9BILA</name>
<organism evidence="2 3">
    <name type="scientific">Steinernema glaseri</name>
    <dbReference type="NCBI Taxonomy" id="37863"/>
    <lineage>
        <taxon>Eukaryota</taxon>
        <taxon>Metazoa</taxon>
        <taxon>Ecdysozoa</taxon>
        <taxon>Nematoda</taxon>
        <taxon>Chromadorea</taxon>
        <taxon>Rhabditida</taxon>
        <taxon>Tylenchina</taxon>
        <taxon>Panagrolaimomorpha</taxon>
        <taxon>Strongyloidoidea</taxon>
        <taxon>Steinernematidae</taxon>
        <taxon>Steinernema</taxon>
    </lineage>
</organism>
<keyword evidence="1" id="KW-0472">Membrane</keyword>
<proteinExistence type="predicted"/>
<dbReference type="AlphaFoldDB" id="A0A1I7YV22"/>
<sequence>MVVSHSTIREDIQVRATILPQFTPMVYRDACEVALELSKDYLVLTCLVLRAVVSFAAALAMVALVCYGVSYFPFNFSEN</sequence>
<protein>
    <submittedName>
        <fullName evidence="3">Transmembrane protein</fullName>
    </submittedName>
</protein>
<dbReference type="WBParaSite" id="L893_g19804.t1">
    <property type="protein sequence ID" value="L893_g19804.t1"/>
    <property type="gene ID" value="L893_g19804"/>
</dbReference>
<feature type="transmembrane region" description="Helical" evidence="1">
    <location>
        <begin position="47"/>
        <end position="72"/>
    </location>
</feature>
<reference evidence="3" key="1">
    <citation type="submission" date="2016-11" db="UniProtKB">
        <authorList>
            <consortium name="WormBaseParasite"/>
        </authorList>
    </citation>
    <scope>IDENTIFICATION</scope>
</reference>
<dbReference type="Proteomes" id="UP000095287">
    <property type="component" value="Unplaced"/>
</dbReference>
<evidence type="ECO:0000256" key="1">
    <source>
        <dbReference type="SAM" id="Phobius"/>
    </source>
</evidence>
<keyword evidence="1" id="KW-1133">Transmembrane helix</keyword>
<evidence type="ECO:0000313" key="3">
    <source>
        <dbReference type="WBParaSite" id="L893_g19804.t1"/>
    </source>
</evidence>
<keyword evidence="1" id="KW-0812">Transmembrane</keyword>
<accession>A0A1I7YV22</accession>